<feature type="compositionally biased region" description="Gly residues" evidence="6">
    <location>
        <begin position="488"/>
        <end position="508"/>
    </location>
</feature>
<dbReference type="SUPFAM" id="SSF50978">
    <property type="entry name" value="WD40 repeat-like"/>
    <property type="match status" value="1"/>
</dbReference>
<dbReference type="OrthoDB" id="7318948at2759"/>
<feature type="compositionally biased region" description="Low complexity" evidence="6">
    <location>
        <begin position="207"/>
        <end position="232"/>
    </location>
</feature>
<evidence type="ECO:0000256" key="6">
    <source>
        <dbReference type="SAM" id="MobiDB-lite"/>
    </source>
</evidence>
<feature type="region of interest" description="Disordered" evidence="6">
    <location>
        <begin position="198"/>
        <end position="236"/>
    </location>
</feature>
<gene>
    <name evidence="7" type="ORF">GPECTOR_1g733</name>
</gene>
<keyword evidence="2" id="KW-0853">WD repeat</keyword>
<feature type="compositionally biased region" description="Gly residues" evidence="6">
    <location>
        <begin position="306"/>
        <end position="324"/>
    </location>
</feature>
<feature type="region of interest" description="Disordered" evidence="6">
    <location>
        <begin position="442"/>
        <end position="542"/>
    </location>
</feature>
<dbReference type="AlphaFoldDB" id="A0A150H424"/>
<sequence>MILQRPGTGLQESHATPVFDIAFNTLGPEHRNLFASIGKDQVTIYDDEHMGDYLGVVVQYVNSPTEHHKGGDVTCSAWVQMEGVSRHELGDACLAVSGPEGVIQVISVAEARVVAMMRGHGCEVVELRGCPGVPGLLLSVGADGGVALWDLAAEGALIARAAGDAQTGDLHPEGRVLFTGHKGGRICRWDLDLGWEPERSPQHRDAAAAAASSNTPAASAANADASGAAGPSGRRRLVLRGGMPSPCLLALPSGPSGPALGDHVDCVRCLPGPGERLAAKSADGRMAVWTLGPAAAAAAATTAGAGGGAVGGASEGQGEEGGGCAAAAAASGPAGAPAQTLSLRVPGIHPAAGGRCRLSVARDGAFVCVGNPAGDVFVYDTLSGARAAHYSAGRASGSSRSSGACATALSEDGRHLLVARGHGYILRYEYLRRPALGTAEAGDEEASEALEAEPASELLDTEAVPTSREASPELGGAEEGVARAGAAAGSGGSTHPQAGGGSGAGAGLVGAKRRRPSEEGAGATEDEGGAVGPAGVAPWSAA</sequence>
<evidence type="ECO:0000256" key="1">
    <source>
        <dbReference type="ARBA" id="ARBA00008075"/>
    </source>
</evidence>
<dbReference type="InterPro" id="IPR036322">
    <property type="entry name" value="WD40_repeat_dom_sf"/>
</dbReference>
<dbReference type="PANTHER" id="PTHR10253">
    <property type="entry name" value="POLYCOMB PROTEIN"/>
    <property type="match status" value="1"/>
</dbReference>
<evidence type="ECO:0000313" key="8">
    <source>
        <dbReference type="Proteomes" id="UP000075714"/>
    </source>
</evidence>
<dbReference type="InterPro" id="IPR015943">
    <property type="entry name" value="WD40/YVTN_repeat-like_dom_sf"/>
</dbReference>
<organism evidence="7 8">
    <name type="scientific">Gonium pectorale</name>
    <name type="common">Green alga</name>
    <dbReference type="NCBI Taxonomy" id="33097"/>
    <lineage>
        <taxon>Eukaryota</taxon>
        <taxon>Viridiplantae</taxon>
        <taxon>Chlorophyta</taxon>
        <taxon>core chlorophytes</taxon>
        <taxon>Chlorophyceae</taxon>
        <taxon>CS clade</taxon>
        <taxon>Chlamydomonadales</taxon>
        <taxon>Volvocaceae</taxon>
        <taxon>Gonium</taxon>
    </lineage>
</organism>
<accession>A0A150H424</accession>
<dbReference type="InterPro" id="IPR019775">
    <property type="entry name" value="WD40_repeat_CS"/>
</dbReference>
<proteinExistence type="inferred from homology"/>
<reference evidence="8" key="1">
    <citation type="journal article" date="2016" name="Nat. Commun.">
        <title>The Gonium pectorale genome demonstrates co-option of cell cycle regulation during the evolution of multicellularity.</title>
        <authorList>
            <person name="Hanschen E.R."/>
            <person name="Marriage T.N."/>
            <person name="Ferris P.J."/>
            <person name="Hamaji T."/>
            <person name="Toyoda A."/>
            <person name="Fujiyama A."/>
            <person name="Neme R."/>
            <person name="Noguchi H."/>
            <person name="Minakuchi Y."/>
            <person name="Suzuki M."/>
            <person name="Kawai-Toyooka H."/>
            <person name="Smith D.R."/>
            <person name="Sparks H."/>
            <person name="Anderson J."/>
            <person name="Bakaric R."/>
            <person name="Luria V."/>
            <person name="Karger A."/>
            <person name="Kirschner M.W."/>
            <person name="Durand P.M."/>
            <person name="Michod R.E."/>
            <person name="Nozaki H."/>
            <person name="Olson B.J."/>
        </authorList>
    </citation>
    <scope>NUCLEOTIDE SEQUENCE [LARGE SCALE GENOMIC DNA]</scope>
    <source>
        <strain evidence="8">NIES-2863</strain>
    </source>
</reference>
<dbReference type="PROSITE" id="PS00678">
    <property type="entry name" value="WD_REPEATS_1"/>
    <property type="match status" value="1"/>
</dbReference>
<dbReference type="Proteomes" id="UP000075714">
    <property type="component" value="Unassembled WGS sequence"/>
</dbReference>
<keyword evidence="5" id="KW-0804">Transcription</keyword>
<dbReference type="Gene3D" id="2.130.10.10">
    <property type="entry name" value="YVTN repeat-like/Quinoprotein amine dehydrogenase"/>
    <property type="match status" value="1"/>
</dbReference>
<dbReference type="SMART" id="SM00320">
    <property type="entry name" value="WD40"/>
    <property type="match status" value="4"/>
</dbReference>
<comment type="similarity">
    <text evidence="1">Belongs to the WD repeat ESC family.</text>
</comment>
<dbReference type="STRING" id="33097.A0A150H424"/>
<evidence type="ECO:0000256" key="4">
    <source>
        <dbReference type="ARBA" id="ARBA00023015"/>
    </source>
</evidence>
<evidence type="ECO:0000256" key="3">
    <source>
        <dbReference type="ARBA" id="ARBA00022737"/>
    </source>
</evidence>
<comment type="caution">
    <text evidence="7">The sequence shown here is derived from an EMBL/GenBank/DDBJ whole genome shotgun (WGS) entry which is preliminary data.</text>
</comment>
<keyword evidence="3" id="KW-0677">Repeat</keyword>
<dbReference type="EMBL" id="LSYV01000002">
    <property type="protein sequence ID" value="KXZ56814.1"/>
    <property type="molecule type" value="Genomic_DNA"/>
</dbReference>
<feature type="compositionally biased region" description="Acidic residues" evidence="6">
    <location>
        <begin position="442"/>
        <end position="451"/>
    </location>
</feature>
<feature type="compositionally biased region" description="Low complexity" evidence="6">
    <location>
        <begin position="533"/>
        <end position="542"/>
    </location>
</feature>
<dbReference type="InterPro" id="IPR051243">
    <property type="entry name" value="PcG_WD-repeat"/>
</dbReference>
<evidence type="ECO:0000313" key="7">
    <source>
        <dbReference type="EMBL" id="KXZ56814.1"/>
    </source>
</evidence>
<feature type="region of interest" description="Disordered" evidence="6">
    <location>
        <begin position="306"/>
        <end position="329"/>
    </location>
</feature>
<keyword evidence="4" id="KW-0805">Transcription regulation</keyword>
<name>A0A150H424_GONPE</name>
<dbReference type="InterPro" id="IPR001680">
    <property type="entry name" value="WD40_rpt"/>
</dbReference>
<keyword evidence="8" id="KW-1185">Reference proteome</keyword>
<protein>
    <submittedName>
        <fullName evidence="7">Uncharacterized protein</fullName>
    </submittedName>
</protein>
<evidence type="ECO:0000256" key="5">
    <source>
        <dbReference type="ARBA" id="ARBA00023163"/>
    </source>
</evidence>
<evidence type="ECO:0000256" key="2">
    <source>
        <dbReference type="ARBA" id="ARBA00022574"/>
    </source>
</evidence>